<sequence length="194" mass="22625">MKLSNIQKLTILFFIIGLLIIVILYYNLNEPQKNIVNFISIFGTFLSFFGIIFAFLQLQNLKEINNNTNIEVKRSLNRVNEILSISELSKGIKTIQEIQTSIHNEKYELSLIRMKDLKYILIQTKHNPKLIELTNKNDYEDLIVDLSIDINNISDSLLKTKKTVNYLKVNSNLESLSTKISELENKLKFKENER</sequence>
<dbReference type="AlphaFoldDB" id="A0A2T1NM11"/>
<keyword evidence="4" id="KW-1185">Reference proteome</keyword>
<name>A0A2T1NM11_9FLAO</name>
<dbReference type="Proteomes" id="UP000238430">
    <property type="component" value="Unassembled WGS sequence"/>
</dbReference>
<dbReference type="OrthoDB" id="1447878at2"/>
<evidence type="ECO:0000313" key="3">
    <source>
        <dbReference type="EMBL" id="PSG93922.1"/>
    </source>
</evidence>
<gene>
    <name evidence="3" type="ORF">C7H61_01745</name>
</gene>
<comment type="caution">
    <text evidence="3">The sequence shown here is derived from an EMBL/GenBank/DDBJ whole genome shotgun (WGS) entry which is preliminary data.</text>
</comment>
<keyword evidence="2" id="KW-0472">Membrane</keyword>
<protein>
    <submittedName>
        <fullName evidence="3">Uncharacterized protein</fullName>
    </submittedName>
</protein>
<reference evidence="3 4" key="1">
    <citation type="submission" date="2018-03" db="EMBL/GenBank/DDBJ databases">
        <title>Mesoflavibacter sp. HG37 and Mesoflavibacter sp. HG96 sp.nov., two marine bacteria isolated from seawater of Western Pacific Ocean.</title>
        <authorList>
            <person name="Cheng H."/>
            <person name="Wu Y.-H."/>
            <person name="Guo L.-L."/>
            <person name="Xu X.-W."/>
        </authorList>
    </citation>
    <scope>NUCLEOTIDE SEQUENCE [LARGE SCALE GENOMIC DNA]</scope>
    <source>
        <strain evidence="3 4">KCTC 42117</strain>
    </source>
</reference>
<proteinExistence type="predicted"/>
<accession>A0A2T1NM11</accession>
<keyword evidence="1" id="KW-0175">Coiled coil</keyword>
<evidence type="ECO:0000256" key="2">
    <source>
        <dbReference type="SAM" id="Phobius"/>
    </source>
</evidence>
<evidence type="ECO:0000313" key="4">
    <source>
        <dbReference type="Proteomes" id="UP000238430"/>
    </source>
</evidence>
<organism evidence="3 4">
    <name type="scientific">Mesoflavibacter zeaxanthinifaciens subsp. sabulilitoris</name>
    <dbReference type="NCBI Taxonomy" id="1520893"/>
    <lineage>
        <taxon>Bacteria</taxon>
        <taxon>Pseudomonadati</taxon>
        <taxon>Bacteroidota</taxon>
        <taxon>Flavobacteriia</taxon>
        <taxon>Flavobacteriales</taxon>
        <taxon>Flavobacteriaceae</taxon>
        <taxon>Mesoflavibacter</taxon>
    </lineage>
</organism>
<keyword evidence="2" id="KW-0812">Transmembrane</keyword>
<feature type="transmembrane region" description="Helical" evidence="2">
    <location>
        <begin position="34"/>
        <end position="56"/>
    </location>
</feature>
<feature type="coiled-coil region" evidence="1">
    <location>
        <begin position="166"/>
        <end position="193"/>
    </location>
</feature>
<dbReference type="EMBL" id="PXOT01000014">
    <property type="protein sequence ID" value="PSG93922.1"/>
    <property type="molecule type" value="Genomic_DNA"/>
</dbReference>
<feature type="transmembrane region" description="Helical" evidence="2">
    <location>
        <begin position="9"/>
        <end position="28"/>
    </location>
</feature>
<dbReference type="RefSeq" id="WP_106676609.1">
    <property type="nucleotide sequence ID" value="NZ_JACHWV010000006.1"/>
</dbReference>
<keyword evidence="2" id="KW-1133">Transmembrane helix</keyword>
<evidence type="ECO:0000256" key="1">
    <source>
        <dbReference type="SAM" id="Coils"/>
    </source>
</evidence>